<reference evidence="1 2" key="1">
    <citation type="submission" date="2016-11" db="EMBL/GenBank/DDBJ databases">
        <authorList>
            <person name="Jaros S."/>
            <person name="Januszkiewicz K."/>
            <person name="Wedrychowicz H."/>
        </authorList>
    </citation>
    <scope>NUCLEOTIDE SEQUENCE [LARGE SCALE GENOMIC DNA]</scope>
    <source>
        <strain evidence="1 2">DSM 43832</strain>
    </source>
</reference>
<evidence type="ECO:0000313" key="1">
    <source>
        <dbReference type="EMBL" id="SHJ95969.1"/>
    </source>
</evidence>
<dbReference type="OrthoDB" id="3296989at2"/>
<dbReference type="SUPFAM" id="SSF50475">
    <property type="entry name" value="FMN-binding split barrel"/>
    <property type="match status" value="1"/>
</dbReference>
<dbReference type="InterPro" id="IPR004378">
    <property type="entry name" value="F420H2_quin_Rdtase"/>
</dbReference>
<name>A0A1M6NJX1_PSETH</name>
<evidence type="ECO:0000313" key="2">
    <source>
        <dbReference type="Proteomes" id="UP000184363"/>
    </source>
</evidence>
<dbReference type="EMBL" id="FRAP01000001">
    <property type="protein sequence ID" value="SHJ95969.1"/>
    <property type="molecule type" value="Genomic_DNA"/>
</dbReference>
<protein>
    <submittedName>
        <fullName evidence="1">Deazaflavin-dependent oxidoreductase, nitroreductase family</fullName>
    </submittedName>
</protein>
<gene>
    <name evidence="1" type="ORF">SAMN05443637_101294</name>
</gene>
<organism evidence="1 2">
    <name type="scientific">Pseudonocardia thermophila</name>
    <dbReference type="NCBI Taxonomy" id="1848"/>
    <lineage>
        <taxon>Bacteria</taxon>
        <taxon>Bacillati</taxon>
        <taxon>Actinomycetota</taxon>
        <taxon>Actinomycetes</taxon>
        <taxon>Pseudonocardiales</taxon>
        <taxon>Pseudonocardiaceae</taxon>
        <taxon>Pseudonocardia</taxon>
    </lineage>
</organism>
<dbReference type="Gene3D" id="2.30.110.10">
    <property type="entry name" value="Electron Transport, Fmn-binding Protein, Chain A"/>
    <property type="match status" value="1"/>
</dbReference>
<dbReference type="Pfam" id="PF04075">
    <property type="entry name" value="F420H2_quin_red"/>
    <property type="match status" value="1"/>
</dbReference>
<dbReference type="AlphaFoldDB" id="A0A1M6NJX1"/>
<keyword evidence="2" id="KW-1185">Reference proteome</keyword>
<dbReference type="RefSeq" id="WP_073454977.1">
    <property type="nucleotide sequence ID" value="NZ_CALGVN010000012.1"/>
</dbReference>
<sequence length="146" mass="15466">MSDPRLTIGPPPWLKGMNEELARTGVPLDVLTAPGRRTGLPRSTPVTVAEIDGRRYLVGGFPAADWIKNVRAAGRATLTRHGGEPEPVRLVEVGPEEALPVLRAWPSITPDGVSMMVDAGVVTGPTPDELAEAVGICPVFRVEGDV</sequence>
<accession>A0A1M6NJX1</accession>
<dbReference type="GO" id="GO:0016491">
    <property type="term" value="F:oxidoreductase activity"/>
    <property type="evidence" value="ECO:0007669"/>
    <property type="project" value="InterPro"/>
</dbReference>
<proteinExistence type="predicted"/>
<dbReference type="STRING" id="1848.SAMN05443637_101294"/>
<dbReference type="InterPro" id="IPR012349">
    <property type="entry name" value="Split_barrel_FMN-bd"/>
</dbReference>
<dbReference type="Proteomes" id="UP000184363">
    <property type="component" value="Unassembled WGS sequence"/>
</dbReference>